<sequence length="166" mass="18603">MCIGQPDSPACKAVTGMMITDLEKITDHMSQLIIEIKRNSPILDNPKPPRIDDRFAMAEAPSGNRLIIESVDTEDEKFSDDDNFYDLDLVIKDKSANLGAVIVDLIVTNQVGDNPERIRGIRLKIARFVKDLKALEIADIKPEIKKEISDRMKATMSAILEEILTH</sequence>
<name>A0A2G4F2X4_9CYAN</name>
<evidence type="ECO:0000313" key="2">
    <source>
        <dbReference type="Proteomes" id="UP000226442"/>
    </source>
</evidence>
<organism evidence="1 2">
    <name type="scientific">Tychonema bourrellyi FEM_GT703</name>
    <dbReference type="NCBI Taxonomy" id="2040638"/>
    <lineage>
        <taxon>Bacteria</taxon>
        <taxon>Bacillati</taxon>
        <taxon>Cyanobacteriota</taxon>
        <taxon>Cyanophyceae</taxon>
        <taxon>Oscillatoriophycideae</taxon>
        <taxon>Oscillatoriales</taxon>
        <taxon>Microcoleaceae</taxon>
        <taxon>Tychonema</taxon>
    </lineage>
</organism>
<dbReference type="RefSeq" id="WP_096828301.1">
    <property type="nucleotide sequence ID" value="NZ_NXIB02000031.1"/>
</dbReference>
<keyword evidence="2" id="KW-1185">Reference proteome</keyword>
<evidence type="ECO:0000313" key="1">
    <source>
        <dbReference type="EMBL" id="PHX56102.1"/>
    </source>
</evidence>
<dbReference type="Proteomes" id="UP000226442">
    <property type="component" value="Unassembled WGS sequence"/>
</dbReference>
<dbReference type="EMBL" id="NXIB02000031">
    <property type="protein sequence ID" value="PHX56102.1"/>
    <property type="molecule type" value="Genomic_DNA"/>
</dbReference>
<accession>A0A2G4F2X4</accession>
<protein>
    <submittedName>
        <fullName evidence="1">Uncharacterized protein</fullName>
    </submittedName>
</protein>
<proteinExistence type="predicted"/>
<reference evidence="1" key="1">
    <citation type="submission" date="2017-10" db="EMBL/GenBank/DDBJ databases">
        <title>Draft genome sequence of the planktic cyanobacteria Tychonema bourrellyi isolated from alpine lentic freshwater.</title>
        <authorList>
            <person name="Tett A."/>
            <person name="Armanini F."/>
            <person name="Asnicar F."/>
            <person name="Boscaini A."/>
            <person name="Pasolli E."/>
            <person name="Zolfo M."/>
            <person name="Donati C."/>
            <person name="Salmaso N."/>
            <person name="Segata N."/>
        </authorList>
    </citation>
    <scope>NUCLEOTIDE SEQUENCE</scope>
    <source>
        <strain evidence="1">FEM_GT703</strain>
    </source>
</reference>
<comment type="caution">
    <text evidence="1">The sequence shown here is derived from an EMBL/GenBank/DDBJ whole genome shotgun (WGS) entry which is preliminary data.</text>
</comment>
<dbReference type="AlphaFoldDB" id="A0A2G4F2X4"/>
<gene>
    <name evidence="1" type="ORF">CP500_007290</name>
</gene>